<keyword evidence="2" id="KW-0812">Transmembrane</keyword>
<dbReference type="AlphaFoldDB" id="A0A5C6EUT6"/>
<protein>
    <submittedName>
        <fullName evidence="3">Uncharacterized protein</fullName>
    </submittedName>
</protein>
<dbReference type="RefSeq" id="WP_246151650.1">
    <property type="nucleotide sequence ID" value="NZ_SJPX01000003.1"/>
</dbReference>
<evidence type="ECO:0000256" key="1">
    <source>
        <dbReference type="SAM" id="MobiDB-lite"/>
    </source>
</evidence>
<feature type="transmembrane region" description="Helical" evidence="2">
    <location>
        <begin position="543"/>
        <end position="565"/>
    </location>
</feature>
<comment type="caution">
    <text evidence="3">The sequence shown here is derived from an EMBL/GenBank/DDBJ whole genome shotgun (WGS) entry which is preliminary data.</text>
</comment>
<feature type="compositionally biased region" description="Low complexity" evidence="1">
    <location>
        <begin position="7"/>
        <end position="16"/>
    </location>
</feature>
<sequence length="624" mass="68632">MKTNPTRSRSSASNSSFDNQDDHEEHFSQPGENFLRRVRRSATHVLGDSPTGREVFELCDEHAEARRMILEDRSQGNTVVAIVGATGQGKSWLVRQMVRNSSAAASIRSGNNLDEATEKLVWIGPFPPADLDPRNEQYIHCSDNDMQSIGVPYLLVDAPGATDDRPAIAAVARRALSMSSVLLLMVRRDQLRSETVAILTEASEGTVVIPIVNAVRRDNSLDTDIDAFISRMRKAAPTSRVVAPVIIEDFDVNERSEEAVGKATAEAVATRLQSEIGDAWEGDRRRSTRMSALDARFRSALHEILGDRLPDLTAAVRRLNTEARQLPLEVAESLVGSGGSMQAAVRSRLRLSLLNDTAALWFPYRTQLGILNLTHGAWDRVLMSLSGSLPSLVSAVWTSTKNFSMDRDAQDDVRDGLRKRSDAAVADRLGPLAIRFRDEVSALRDGKKHSTSSLSDKPSRGQVAHLSGLDTLQEKSQQIFETEVDRVSMSRFTAMTCALIGTLIFWSLMASPVIALYGEYLDASLTTLRDLSCDLNAFPRPDFGMLLTSLILSVLPTALFAMIVLSIAQSRARVRAAEARIRSSHHDAIEKLQRDGVLRLRWDEPLLTDAEFLLSAGAAESETT</sequence>
<feature type="region of interest" description="Disordered" evidence="1">
    <location>
        <begin position="1"/>
        <end position="34"/>
    </location>
</feature>
<dbReference type="EMBL" id="SJPX01000003">
    <property type="protein sequence ID" value="TWU51386.1"/>
    <property type="molecule type" value="Genomic_DNA"/>
</dbReference>
<keyword evidence="4" id="KW-1185">Reference proteome</keyword>
<gene>
    <name evidence="3" type="ORF">Poly59_29780</name>
</gene>
<accession>A0A5C6EUT6</accession>
<organism evidence="3 4">
    <name type="scientific">Rubripirellula reticaptiva</name>
    <dbReference type="NCBI Taxonomy" id="2528013"/>
    <lineage>
        <taxon>Bacteria</taxon>
        <taxon>Pseudomonadati</taxon>
        <taxon>Planctomycetota</taxon>
        <taxon>Planctomycetia</taxon>
        <taxon>Pirellulales</taxon>
        <taxon>Pirellulaceae</taxon>
        <taxon>Rubripirellula</taxon>
    </lineage>
</organism>
<keyword evidence="2" id="KW-1133">Transmembrane helix</keyword>
<evidence type="ECO:0000313" key="4">
    <source>
        <dbReference type="Proteomes" id="UP000317977"/>
    </source>
</evidence>
<proteinExistence type="predicted"/>
<keyword evidence="2" id="KW-0472">Membrane</keyword>
<evidence type="ECO:0000256" key="2">
    <source>
        <dbReference type="SAM" id="Phobius"/>
    </source>
</evidence>
<name>A0A5C6EUT6_9BACT</name>
<evidence type="ECO:0000313" key="3">
    <source>
        <dbReference type="EMBL" id="TWU51386.1"/>
    </source>
</evidence>
<dbReference type="InterPro" id="IPR027417">
    <property type="entry name" value="P-loop_NTPase"/>
</dbReference>
<reference evidence="3 4" key="1">
    <citation type="submission" date="2019-02" db="EMBL/GenBank/DDBJ databases">
        <title>Deep-cultivation of Planctomycetes and their phenomic and genomic characterization uncovers novel biology.</title>
        <authorList>
            <person name="Wiegand S."/>
            <person name="Jogler M."/>
            <person name="Boedeker C."/>
            <person name="Pinto D."/>
            <person name="Vollmers J."/>
            <person name="Rivas-Marin E."/>
            <person name="Kohn T."/>
            <person name="Peeters S.H."/>
            <person name="Heuer A."/>
            <person name="Rast P."/>
            <person name="Oberbeckmann S."/>
            <person name="Bunk B."/>
            <person name="Jeske O."/>
            <person name="Meyerdierks A."/>
            <person name="Storesund J.E."/>
            <person name="Kallscheuer N."/>
            <person name="Luecker S."/>
            <person name="Lage O.M."/>
            <person name="Pohl T."/>
            <person name="Merkel B.J."/>
            <person name="Hornburger P."/>
            <person name="Mueller R.-W."/>
            <person name="Bruemmer F."/>
            <person name="Labrenz M."/>
            <person name="Spormann A.M."/>
            <person name="Op Den Camp H."/>
            <person name="Overmann J."/>
            <person name="Amann R."/>
            <person name="Jetten M.S.M."/>
            <person name="Mascher T."/>
            <person name="Medema M.H."/>
            <person name="Devos D.P."/>
            <person name="Kaster A.-K."/>
            <person name="Ovreas L."/>
            <person name="Rohde M."/>
            <person name="Galperin M.Y."/>
            <person name="Jogler C."/>
        </authorList>
    </citation>
    <scope>NUCLEOTIDE SEQUENCE [LARGE SCALE GENOMIC DNA]</scope>
    <source>
        <strain evidence="3 4">Poly59</strain>
    </source>
</reference>
<dbReference type="SUPFAM" id="SSF52540">
    <property type="entry name" value="P-loop containing nucleoside triphosphate hydrolases"/>
    <property type="match status" value="1"/>
</dbReference>
<dbReference type="Proteomes" id="UP000317977">
    <property type="component" value="Unassembled WGS sequence"/>
</dbReference>
<feature type="transmembrane region" description="Helical" evidence="2">
    <location>
        <begin position="496"/>
        <end position="518"/>
    </location>
</feature>
<dbReference type="Gene3D" id="3.40.50.300">
    <property type="entry name" value="P-loop containing nucleotide triphosphate hydrolases"/>
    <property type="match status" value="1"/>
</dbReference>